<protein>
    <submittedName>
        <fullName evidence="1">Uncharacterized protein</fullName>
    </submittedName>
</protein>
<comment type="caution">
    <text evidence="1">The sequence shown here is derived from an EMBL/GenBank/DDBJ whole genome shotgun (WGS) entry which is preliminary data.</text>
</comment>
<evidence type="ECO:0000313" key="2">
    <source>
        <dbReference type="Proteomes" id="UP000051845"/>
    </source>
</evidence>
<dbReference type="Proteomes" id="UP000051845">
    <property type="component" value="Unassembled WGS sequence"/>
</dbReference>
<name>A0A0R2B3I5_SECCO</name>
<organism evidence="1 2">
    <name type="scientific">Secundilactobacillus collinoides DSM 20515 = JCM 1123</name>
    <dbReference type="NCBI Taxonomy" id="1423733"/>
    <lineage>
        <taxon>Bacteria</taxon>
        <taxon>Bacillati</taxon>
        <taxon>Bacillota</taxon>
        <taxon>Bacilli</taxon>
        <taxon>Lactobacillales</taxon>
        <taxon>Lactobacillaceae</taxon>
        <taxon>Secundilactobacillus</taxon>
    </lineage>
</organism>
<dbReference type="EMBL" id="AYYR01000106">
    <property type="protein sequence ID" value="KRM74033.1"/>
    <property type="molecule type" value="Genomic_DNA"/>
</dbReference>
<proteinExistence type="predicted"/>
<sequence>MMDKSILEKRIHTKAEERADGYFRGFNNFFREHSELVNELVLTNSKEKIYFKTDYYGGNGMFDSQEILNKYTNW</sequence>
<dbReference type="PATRIC" id="fig|1423733.4.peg.843"/>
<accession>A0A0R2B3I5</accession>
<dbReference type="AlphaFoldDB" id="A0A0R2B3I5"/>
<reference evidence="1 2" key="1">
    <citation type="journal article" date="2015" name="Genome Announc.">
        <title>Expanding the biotechnology potential of lactobacilli through comparative genomics of 213 strains and associated genera.</title>
        <authorList>
            <person name="Sun Z."/>
            <person name="Harris H.M."/>
            <person name="McCann A."/>
            <person name="Guo C."/>
            <person name="Argimon S."/>
            <person name="Zhang W."/>
            <person name="Yang X."/>
            <person name="Jeffery I.B."/>
            <person name="Cooney J.C."/>
            <person name="Kagawa T.F."/>
            <person name="Liu W."/>
            <person name="Song Y."/>
            <person name="Salvetti E."/>
            <person name="Wrobel A."/>
            <person name="Rasinkangas P."/>
            <person name="Parkhill J."/>
            <person name="Rea M.C."/>
            <person name="O'Sullivan O."/>
            <person name="Ritari J."/>
            <person name="Douillard F.P."/>
            <person name="Paul Ross R."/>
            <person name="Yang R."/>
            <person name="Briner A.E."/>
            <person name="Felis G.E."/>
            <person name="de Vos W.M."/>
            <person name="Barrangou R."/>
            <person name="Klaenhammer T.R."/>
            <person name="Caufield P.W."/>
            <person name="Cui Y."/>
            <person name="Zhang H."/>
            <person name="O'Toole P.W."/>
        </authorList>
    </citation>
    <scope>NUCLEOTIDE SEQUENCE [LARGE SCALE GENOMIC DNA]</scope>
    <source>
        <strain evidence="1 2">DSM 20515</strain>
    </source>
</reference>
<evidence type="ECO:0000313" key="1">
    <source>
        <dbReference type="EMBL" id="KRM74033.1"/>
    </source>
</evidence>
<gene>
    <name evidence="1" type="ORF">FC82_GL000805</name>
</gene>